<protein>
    <submittedName>
        <fullName evidence="2">Uncharacterized protein</fullName>
    </submittedName>
</protein>
<sequence length="207" mass="22818">MPPQRSKLRRTATLTGSFYDKSGAIGESALPSPTTTGFRDRDRDADMMSETTSTRGGDDSDDEYCLTGYGEMSTDEPFTLPPSPTQTIKYRYRAYRPKLARISKKYRAAANGGTGKTKSSAYHKSDYSSALSPYLDALAGRSPKRDFQALLQKYRDSAEGWRDSDTFSSPRKTYSSDKAWSPAGTPSKTPASTPLRREGSRLGRAAF</sequence>
<feature type="region of interest" description="Disordered" evidence="1">
    <location>
        <begin position="19"/>
        <end position="85"/>
    </location>
</feature>
<dbReference type="EMBL" id="ML143454">
    <property type="protein sequence ID" value="TBU25855.1"/>
    <property type="molecule type" value="Genomic_DNA"/>
</dbReference>
<evidence type="ECO:0000256" key="1">
    <source>
        <dbReference type="SAM" id="MobiDB-lite"/>
    </source>
</evidence>
<dbReference type="Proteomes" id="UP000292957">
    <property type="component" value="Unassembled WGS sequence"/>
</dbReference>
<feature type="region of interest" description="Disordered" evidence="1">
    <location>
        <begin position="157"/>
        <end position="207"/>
    </location>
</feature>
<feature type="compositionally biased region" description="Polar residues" evidence="1">
    <location>
        <begin position="166"/>
        <end position="192"/>
    </location>
</feature>
<name>A0A4Q9MEU0_9APHY</name>
<accession>A0A4Q9MEU0</accession>
<evidence type="ECO:0000313" key="2">
    <source>
        <dbReference type="EMBL" id="TBU25855.1"/>
    </source>
</evidence>
<proteinExistence type="predicted"/>
<organism evidence="2">
    <name type="scientific">Dichomitus squalens</name>
    <dbReference type="NCBI Taxonomy" id="114155"/>
    <lineage>
        <taxon>Eukaryota</taxon>
        <taxon>Fungi</taxon>
        <taxon>Dikarya</taxon>
        <taxon>Basidiomycota</taxon>
        <taxon>Agaricomycotina</taxon>
        <taxon>Agaricomycetes</taxon>
        <taxon>Polyporales</taxon>
        <taxon>Polyporaceae</taxon>
        <taxon>Dichomitus</taxon>
    </lineage>
</organism>
<dbReference type="AlphaFoldDB" id="A0A4Q9MEU0"/>
<gene>
    <name evidence="2" type="ORF">BD311DRAFT_763746</name>
</gene>
<reference evidence="2" key="1">
    <citation type="submission" date="2019-01" db="EMBL/GenBank/DDBJ databases">
        <title>Draft genome sequences of three monokaryotic isolates of the white-rot basidiomycete fungus Dichomitus squalens.</title>
        <authorList>
            <consortium name="DOE Joint Genome Institute"/>
            <person name="Lopez S.C."/>
            <person name="Andreopoulos B."/>
            <person name="Pangilinan J."/>
            <person name="Lipzen A."/>
            <person name="Riley R."/>
            <person name="Ahrendt S."/>
            <person name="Ng V."/>
            <person name="Barry K."/>
            <person name="Daum C."/>
            <person name="Grigoriev I.V."/>
            <person name="Hilden K.S."/>
            <person name="Makela M.R."/>
            <person name="de Vries R.P."/>
        </authorList>
    </citation>
    <scope>NUCLEOTIDE SEQUENCE [LARGE SCALE GENOMIC DNA]</scope>
    <source>
        <strain evidence="2">OM18370.1</strain>
    </source>
</reference>
<dbReference type="OrthoDB" id="2745352at2759"/>